<dbReference type="EMBL" id="AMEP01000014">
    <property type="protein sequence ID" value="EKY04053.1"/>
    <property type="molecule type" value="Genomic_DNA"/>
</dbReference>
<evidence type="ECO:0000313" key="2">
    <source>
        <dbReference type="EMBL" id="EKY04053.1"/>
    </source>
</evidence>
<dbReference type="Proteomes" id="UP000010433">
    <property type="component" value="Unassembled WGS sequence"/>
</dbReference>
<protein>
    <submittedName>
        <fullName evidence="2">Uncharacterized protein</fullName>
    </submittedName>
</protein>
<keyword evidence="3" id="KW-1185">Reference proteome</keyword>
<dbReference type="PATRIC" id="fig|1127699.3.peg.102"/>
<organism evidence="2 3">
    <name type="scientific">Hoylesella saccharolytica F0055</name>
    <dbReference type="NCBI Taxonomy" id="1127699"/>
    <lineage>
        <taxon>Bacteria</taxon>
        <taxon>Pseudomonadati</taxon>
        <taxon>Bacteroidota</taxon>
        <taxon>Bacteroidia</taxon>
        <taxon>Bacteroidales</taxon>
        <taxon>Prevotellaceae</taxon>
        <taxon>Hoylesella</taxon>
    </lineage>
</organism>
<evidence type="ECO:0000256" key="1">
    <source>
        <dbReference type="SAM" id="MobiDB-lite"/>
    </source>
</evidence>
<sequence>MTFCRREKPEKKVFVPRKPAEAQKNNRNNVSFQRKIKIK</sequence>
<proteinExistence type="predicted"/>
<comment type="caution">
    <text evidence="2">The sequence shown here is derived from an EMBL/GenBank/DDBJ whole genome shotgun (WGS) entry which is preliminary data.</text>
</comment>
<dbReference type="AlphaFoldDB" id="L1NKZ8"/>
<evidence type="ECO:0000313" key="3">
    <source>
        <dbReference type="Proteomes" id="UP000010433"/>
    </source>
</evidence>
<feature type="region of interest" description="Disordered" evidence="1">
    <location>
        <begin position="19"/>
        <end position="39"/>
    </location>
</feature>
<dbReference type="HOGENOM" id="CLU_3314867_0_0_10"/>
<dbReference type="STRING" id="1127699.HMPREF9151_00117"/>
<feature type="compositionally biased region" description="Polar residues" evidence="1">
    <location>
        <begin position="23"/>
        <end position="32"/>
    </location>
</feature>
<gene>
    <name evidence="2" type="ORF">HMPREF9151_00117</name>
</gene>
<reference evidence="2 3" key="1">
    <citation type="submission" date="2012-05" db="EMBL/GenBank/DDBJ databases">
        <authorList>
            <person name="Weinstock G."/>
            <person name="Sodergren E."/>
            <person name="Lobos E.A."/>
            <person name="Fulton L."/>
            <person name="Fulton R."/>
            <person name="Courtney L."/>
            <person name="Fronick C."/>
            <person name="O'Laughlin M."/>
            <person name="Godfrey J."/>
            <person name="Wilson R.M."/>
            <person name="Miner T."/>
            <person name="Farmer C."/>
            <person name="Delehaunty K."/>
            <person name="Cordes M."/>
            <person name="Minx P."/>
            <person name="Tomlinson C."/>
            <person name="Chen J."/>
            <person name="Wollam A."/>
            <person name="Pepin K.H."/>
            <person name="Bhonagiri V."/>
            <person name="Zhang X."/>
            <person name="Suruliraj S."/>
            <person name="Warren W."/>
            <person name="Mitreva M."/>
            <person name="Mardis E.R."/>
            <person name="Wilson R.K."/>
        </authorList>
    </citation>
    <scope>NUCLEOTIDE SEQUENCE [LARGE SCALE GENOMIC DNA]</scope>
    <source>
        <strain evidence="2 3">F0055</strain>
    </source>
</reference>
<name>L1NKZ8_9BACT</name>
<accession>L1NKZ8</accession>